<dbReference type="Pfam" id="PF25344">
    <property type="entry name" value="PH_LRR1"/>
    <property type="match status" value="1"/>
</dbReference>
<dbReference type="Proteomes" id="UP000194236">
    <property type="component" value="Unassembled WGS sequence"/>
</dbReference>
<evidence type="ECO:0000313" key="3">
    <source>
        <dbReference type="EMBL" id="OTF76545.1"/>
    </source>
</evidence>
<protein>
    <recommendedName>
        <fullName evidence="2">PIF1/LRR1 pleckstrin homology domain-containing protein</fullName>
    </recommendedName>
</protein>
<keyword evidence="4" id="KW-1185">Reference proteome</keyword>
<organism evidence="3 4">
    <name type="scientific">Euroglyphus maynei</name>
    <name type="common">Mayne's house dust mite</name>
    <dbReference type="NCBI Taxonomy" id="6958"/>
    <lineage>
        <taxon>Eukaryota</taxon>
        <taxon>Metazoa</taxon>
        <taxon>Ecdysozoa</taxon>
        <taxon>Arthropoda</taxon>
        <taxon>Chelicerata</taxon>
        <taxon>Arachnida</taxon>
        <taxon>Acari</taxon>
        <taxon>Acariformes</taxon>
        <taxon>Sarcoptiformes</taxon>
        <taxon>Astigmata</taxon>
        <taxon>Psoroptidia</taxon>
        <taxon>Analgoidea</taxon>
        <taxon>Pyroglyphidae</taxon>
        <taxon>Pyroglyphinae</taxon>
        <taxon>Euroglyphus</taxon>
    </lineage>
</organism>
<dbReference type="OrthoDB" id="6415621at2759"/>
<dbReference type="EMBL" id="MUJZ01036943">
    <property type="protein sequence ID" value="OTF76545.1"/>
    <property type="molecule type" value="Genomic_DNA"/>
</dbReference>
<dbReference type="InterPro" id="IPR057437">
    <property type="entry name" value="PIF1/LRR1_PH"/>
</dbReference>
<dbReference type="AlphaFoldDB" id="A0A1Y3BBE0"/>
<keyword evidence="1" id="KW-0539">Nucleus</keyword>
<reference evidence="3 4" key="1">
    <citation type="submission" date="2017-03" db="EMBL/GenBank/DDBJ databases">
        <title>Genome Survey of Euroglyphus maynei.</title>
        <authorList>
            <person name="Arlian L.G."/>
            <person name="Morgan M.S."/>
            <person name="Rider S.D."/>
        </authorList>
    </citation>
    <scope>NUCLEOTIDE SEQUENCE [LARGE SCALE GENOMIC DNA]</scope>
    <source>
        <strain evidence="3">Arlian Lab</strain>
        <tissue evidence="3">Whole body</tissue>
    </source>
</reference>
<accession>A0A1Y3BBE0</accession>
<sequence length="189" mass="21263">MAKNKGNYRLNTRFVNEGKCSILLIDYNIRLFISNCPSNDLSLFLKGFCLKCNNNELQTSSNNNPLFNSNPTAALRMNKSRSSNIEKISPLTGNDFIKAISFRDRTNLKQSNNQTINRNGNQKNQPPVTSPLAAKNVNFQKRKLDTILEKISESSPKTKRKMLSSIIPSPIRALKVLNSTNLTDDQSKV</sequence>
<gene>
    <name evidence="3" type="ORF">BLA29_005375</name>
</gene>
<evidence type="ECO:0000256" key="1">
    <source>
        <dbReference type="ARBA" id="ARBA00023242"/>
    </source>
</evidence>
<comment type="caution">
    <text evidence="3">The sequence shown here is derived from an EMBL/GenBank/DDBJ whole genome shotgun (WGS) entry which is preliminary data.</text>
</comment>
<proteinExistence type="predicted"/>
<evidence type="ECO:0000313" key="4">
    <source>
        <dbReference type="Proteomes" id="UP000194236"/>
    </source>
</evidence>
<feature type="non-terminal residue" evidence="3">
    <location>
        <position position="189"/>
    </location>
</feature>
<feature type="domain" description="PIF1/LRR1 pleckstrin homology" evidence="2">
    <location>
        <begin position="9"/>
        <end position="63"/>
    </location>
</feature>
<evidence type="ECO:0000259" key="2">
    <source>
        <dbReference type="Pfam" id="PF25344"/>
    </source>
</evidence>
<name>A0A1Y3BBE0_EURMA</name>